<dbReference type="Proteomes" id="UP000788262">
    <property type="component" value="Unassembled WGS sequence"/>
</dbReference>
<keyword evidence="4" id="KW-1185">Reference proteome</keyword>
<dbReference type="RefSeq" id="WP_205384004.1">
    <property type="nucleotide sequence ID" value="NZ_JAFFZS010000012.1"/>
</dbReference>
<evidence type="ECO:0008006" key="5">
    <source>
        <dbReference type="Google" id="ProtNLM"/>
    </source>
</evidence>
<feature type="region of interest" description="Disordered" evidence="1">
    <location>
        <begin position="30"/>
        <end position="59"/>
    </location>
</feature>
<sequence>MRRTTFRRTTAAAMTAAALSLVACGAQGGTGTSGSGSPYAPAPTSSAPAPSSPSATPSADCVRHVQLTEHDDGATLCLVRGGDVRLTLDGTGERPWSPVEASGDILEPVNAGIVILPGDAVAAFRAVAPGTVRLTSTRPVCASTPQHAHCHALRSWSVTVTVR</sequence>
<feature type="signal peptide" evidence="2">
    <location>
        <begin position="1"/>
        <end position="28"/>
    </location>
</feature>
<gene>
    <name evidence="3" type="ORF">JS756_17365</name>
</gene>
<comment type="caution">
    <text evidence="3">The sequence shown here is derived from an EMBL/GenBank/DDBJ whole genome shotgun (WGS) entry which is preliminary data.</text>
</comment>
<evidence type="ECO:0000256" key="2">
    <source>
        <dbReference type="SAM" id="SignalP"/>
    </source>
</evidence>
<evidence type="ECO:0000313" key="4">
    <source>
        <dbReference type="Proteomes" id="UP000788262"/>
    </source>
</evidence>
<dbReference type="PROSITE" id="PS51257">
    <property type="entry name" value="PROKAR_LIPOPROTEIN"/>
    <property type="match status" value="1"/>
</dbReference>
<feature type="compositionally biased region" description="Low complexity" evidence="1">
    <location>
        <begin position="35"/>
        <end position="59"/>
    </location>
</feature>
<protein>
    <recommendedName>
        <fullName evidence="5">Proteinase inhibitor I42 chagasin domain-containing protein</fullName>
    </recommendedName>
</protein>
<evidence type="ECO:0000256" key="1">
    <source>
        <dbReference type="SAM" id="MobiDB-lite"/>
    </source>
</evidence>
<keyword evidence="2" id="KW-0732">Signal</keyword>
<organism evidence="3 4">
    <name type="scientific">Streptomyces actuosus</name>
    <dbReference type="NCBI Taxonomy" id="1885"/>
    <lineage>
        <taxon>Bacteria</taxon>
        <taxon>Bacillati</taxon>
        <taxon>Actinomycetota</taxon>
        <taxon>Actinomycetes</taxon>
        <taxon>Kitasatosporales</taxon>
        <taxon>Streptomycetaceae</taxon>
        <taxon>Streptomyces</taxon>
    </lineage>
</organism>
<evidence type="ECO:0000313" key="3">
    <source>
        <dbReference type="EMBL" id="MBN0045840.1"/>
    </source>
</evidence>
<reference evidence="3 4" key="1">
    <citation type="submission" date="2021-02" db="EMBL/GenBank/DDBJ databases">
        <title>Whole genome sequencing of Streptomyces actuosus VRA1.</title>
        <authorList>
            <person name="Sen G."/>
            <person name="Sen A."/>
        </authorList>
    </citation>
    <scope>NUCLEOTIDE SEQUENCE [LARGE SCALE GENOMIC DNA]</scope>
    <source>
        <strain evidence="3 4">VRA1</strain>
    </source>
</reference>
<feature type="chain" id="PRO_5045638157" description="Proteinase inhibitor I42 chagasin domain-containing protein" evidence="2">
    <location>
        <begin position="29"/>
        <end position="163"/>
    </location>
</feature>
<accession>A0ABS2VS70</accession>
<name>A0ABS2VS70_STRAS</name>
<dbReference type="EMBL" id="JAFFZS010000012">
    <property type="protein sequence ID" value="MBN0045840.1"/>
    <property type="molecule type" value="Genomic_DNA"/>
</dbReference>
<proteinExistence type="predicted"/>